<dbReference type="InterPro" id="IPR042099">
    <property type="entry name" value="ANL_N_sf"/>
</dbReference>
<evidence type="ECO:0000313" key="9">
    <source>
        <dbReference type="Proteomes" id="UP000287033"/>
    </source>
</evidence>
<accession>A0A401U3I7</accession>
<dbReference type="Pfam" id="PF00501">
    <property type="entry name" value="AMP-binding"/>
    <property type="match status" value="1"/>
</dbReference>
<proteinExistence type="predicted"/>
<dbReference type="PANTHER" id="PTHR43272:SF33">
    <property type="entry name" value="AMP-BINDING DOMAIN-CONTAINING PROTEIN-RELATED"/>
    <property type="match status" value="1"/>
</dbReference>
<feature type="non-terminal residue" evidence="8">
    <location>
        <position position="167"/>
    </location>
</feature>
<dbReference type="PANTHER" id="PTHR43272">
    <property type="entry name" value="LONG-CHAIN-FATTY-ACID--COA LIGASE"/>
    <property type="match status" value="1"/>
</dbReference>
<dbReference type="OrthoDB" id="10253869at2759"/>
<dbReference type="SUPFAM" id="SSF56801">
    <property type="entry name" value="Acetyl-CoA synthetase-like"/>
    <property type="match status" value="1"/>
</dbReference>
<keyword evidence="4" id="KW-0067">ATP-binding</keyword>
<dbReference type="STRING" id="137246.A0A401U3I7"/>
<dbReference type="GO" id="GO:0016020">
    <property type="term" value="C:membrane"/>
    <property type="evidence" value="ECO:0007669"/>
    <property type="project" value="TreeGrafter"/>
</dbReference>
<sequence>MWSYRQPSLMKLEHMEDEGRKRNAAEPGLFDSLVALGQPDDIAILSYTSGTTGRPKGVIITHRYLIDNAHRLVNGTDLTPGMDYLTYIAPAWVTEQLFGVTIGVTLPLVVNFPESPEQVLANLRELAVEAMVFAPRQWESLASTIQAKMLDAGPIRRRIYEWGGGLA</sequence>
<keyword evidence="9" id="KW-1185">Reference proteome</keyword>
<evidence type="ECO:0000256" key="1">
    <source>
        <dbReference type="ARBA" id="ARBA00022598"/>
    </source>
</evidence>
<evidence type="ECO:0000313" key="8">
    <source>
        <dbReference type="EMBL" id="GCC49406.1"/>
    </source>
</evidence>
<dbReference type="GO" id="GO:0005524">
    <property type="term" value="F:ATP binding"/>
    <property type="evidence" value="ECO:0007669"/>
    <property type="project" value="UniProtKB-KW"/>
</dbReference>
<dbReference type="Gene3D" id="3.40.50.12780">
    <property type="entry name" value="N-terminal domain of ligase-like"/>
    <property type="match status" value="1"/>
</dbReference>
<dbReference type="InterPro" id="IPR000873">
    <property type="entry name" value="AMP-dep_synth/lig_dom"/>
</dbReference>
<evidence type="ECO:0000256" key="2">
    <source>
        <dbReference type="ARBA" id="ARBA00022741"/>
    </source>
</evidence>
<keyword evidence="1" id="KW-0436">Ligase</keyword>
<keyword evidence="2" id="KW-0547">Nucleotide-binding</keyword>
<dbReference type="InterPro" id="IPR020459">
    <property type="entry name" value="AMP-binding"/>
</dbReference>
<evidence type="ECO:0000256" key="4">
    <source>
        <dbReference type="ARBA" id="ARBA00022840"/>
    </source>
</evidence>
<protein>
    <recommendedName>
        <fullName evidence="6">long-chain-fatty-acid--CoA ligase</fullName>
        <ecNumber evidence="6">6.2.1.3</ecNumber>
    </recommendedName>
</protein>
<dbReference type="PROSITE" id="PS00455">
    <property type="entry name" value="AMP_BINDING"/>
    <property type="match status" value="1"/>
</dbReference>
<dbReference type="GO" id="GO:0004467">
    <property type="term" value="F:long-chain fatty acid-CoA ligase activity"/>
    <property type="evidence" value="ECO:0007669"/>
    <property type="project" value="UniProtKB-EC"/>
</dbReference>
<organism evidence="8 9">
    <name type="scientific">Chiloscyllium punctatum</name>
    <name type="common">Brownbanded bambooshark</name>
    <name type="synonym">Hemiscyllium punctatum</name>
    <dbReference type="NCBI Taxonomy" id="137246"/>
    <lineage>
        <taxon>Eukaryota</taxon>
        <taxon>Metazoa</taxon>
        <taxon>Chordata</taxon>
        <taxon>Craniata</taxon>
        <taxon>Vertebrata</taxon>
        <taxon>Chondrichthyes</taxon>
        <taxon>Elasmobranchii</taxon>
        <taxon>Galeomorphii</taxon>
        <taxon>Galeoidea</taxon>
        <taxon>Orectolobiformes</taxon>
        <taxon>Hemiscylliidae</taxon>
        <taxon>Chiloscyllium</taxon>
    </lineage>
</organism>
<dbReference type="Proteomes" id="UP000287033">
    <property type="component" value="Unassembled WGS sequence"/>
</dbReference>
<dbReference type="EC" id="6.2.1.3" evidence="6"/>
<dbReference type="PRINTS" id="PR00154">
    <property type="entry name" value="AMPBINDING"/>
</dbReference>
<dbReference type="AlphaFoldDB" id="A0A401U3I7"/>
<comment type="caution">
    <text evidence="8">The sequence shown here is derived from an EMBL/GenBank/DDBJ whole genome shotgun (WGS) entry which is preliminary data.</text>
</comment>
<evidence type="ECO:0000256" key="6">
    <source>
        <dbReference type="ARBA" id="ARBA00026121"/>
    </source>
</evidence>
<keyword evidence="5" id="KW-0443">Lipid metabolism</keyword>
<evidence type="ECO:0000259" key="7">
    <source>
        <dbReference type="Pfam" id="PF00501"/>
    </source>
</evidence>
<name>A0A401U3I7_CHIPU</name>
<feature type="domain" description="AMP-dependent synthetase/ligase" evidence="7">
    <location>
        <begin position="33"/>
        <end position="147"/>
    </location>
</feature>
<keyword evidence="3" id="KW-0276">Fatty acid metabolism</keyword>
<evidence type="ECO:0000256" key="3">
    <source>
        <dbReference type="ARBA" id="ARBA00022832"/>
    </source>
</evidence>
<reference evidence="8 9" key="1">
    <citation type="journal article" date="2018" name="Nat. Ecol. Evol.">
        <title>Shark genomes provide insights into elasmobranch evolution and the origin of vertebrates.</title>
        <authorList>
            <person name="Hara Y"/>
            <person name="Yamaguchi K"/>
            <person name="Onimaru K"/>
            <person name="Kadota M"/>
            <person name="Koyanagi M"/>
            <person name="Keeley SD"/>
            <person name="Tatsumi K"/>
            <person name="Tanaka K"/>
            <person name="Motone F"/>
            <person name="Kageyama Y"/>
            <person name="Nozu R"/>
            <person name="Adachi N"/>
            <person name="Nishimura O"/>
            <person name="Nakagawa R"/>
            <person name="Tanegashima C"/>
            <person name="Kiyatake I"/>
            <person name="Matsumoto R"/>
            <person name="Murakumo K"/>
            <person name="Nishida K"/>
            <person name="Terakita A"/>
            <person name="Kuratani S"/>
            <person name="Sato K"/>
            <person name="Hyodo S Kuraku.S."/>
        </authorList>
    </citation>
    <scope>NUCLEOTIDE SEQUENCE [LARGE SCALE GENOMIC DNA]</scope>
</reference>
<dbReference type="InterPro" id="IPR020845">
    <property type="entry name" value="AMP-binding_CS"/>
</dbReference>
<evidence type="ECO:0000256" key="5">
    <source>
        <dbReference type="ARBA" id="ARBA00023098"/>
    </source>
</evidence>
<gene>
    <name evidence="8" type="ORF">chiPu_0033618</name>
</gene>
<dbReference type="EMBL" id="BEZZ01267437">
    <property type="protein sequence ID" value="GCC49406.1"/>
    <property type="molecule type" value="Genomic_DNA"/>
</dbReference>